<evidence type="ECO:0000313" key="4">
    <source>
        <dbReference type="Proteomes" id="UP000177376"/>
    </source>
</evidence>
<dbReference type="AlphaFoldDB" id="A0A1G1YLM0"/>
<sequence length="181" mass="21424">MISKNSIPNQHQGEEVVFHLRRHWFIFFKILLFFLILALIPAVLYYIMSNNLPTLLANELLYPILLVLFLTYYLVLLIALFTAWTETYLDVWTVTTDRIINREQNALFNRVVSELDLKRVQDVTAEQKGFFPTIFYYGDVFIQSAGVKERFVFEQIPQPYKIAKIIQRLDERAKKNSLKEI</sequence>
<dbReference type="PANTHER" id="PTHR37938:SF1">
    <property type="entry name" value="BLL0215 PROTEIN"/>
    <property type="match status" value="1"/>
</dbReference>
<feature type="domain" description="YdbS-like PH" evidence="2">
    <location>
        <begin position="92"/>
        <end position="166"/>
    </location>
</feature>
<reference evidence="3 4" key="1">
    <citation type="journal article" date="2016" name="Nat. Commun.">
        <title>Thousands of microbial genomes shed light on interconnected biogeochemical processes in an aquifer system.</title>
        <authorList>
            <person name="Anantharaman K."/>
            <person name="Brown C.T."/>
            <person name="Hug L.A."/>
            <person name="Sharon I."/>
            <person name="Castelle C.J."/>
            <person name="Probst A.J."/>
            <person name="Thomas B.C."/>
            <person name="Singh A."/>
            <person name="Wilkins M.J."/>
            <person name="Karaoz U."/>
            <person name="Brodie E.L."/>
            <person name="Williams K.H."/>
            <person name="Hubbard S.S."/>
            <person name="Banfield J.F."/>
        </authorList>
    </citation>
    <scope>NUCLEOTIDE SEQUENCE [LARGE SCALE GENOMIC DNA]</scope>
</reference>
<protein>
    <recommendedName>
        <fullName evidence="2">YdbS-like PH domain-containing protein</fullName>
    </recommendedName>
</protein>
<dbReference type="EMBL" id="MHIM01000002">
    <property type="protein sequence ID" value="OGY53253.1"/>
    <property type="molecule type" value="Genomic_DNA"/>
</dbReference>
<dbReference type="PANTHER" id="PTHR37938">
    <property type="entry name" value="BLL0215 PROTEIN"/>
    <property type="match status" value="1"/>
</dbReference>
<keyword evidence="1" id="KW-0472">Membrane</keyword>
<organism evidence="3 4">
    <name type="scientific">Candidatus Buchananbacteria bacterium RIFCSPLOWO2_01_FULL_39_33</name>
    <dbReference type="NCBI Taxonomy" id="1797543"/>
    <lineage>
        <taxon>Bacteria</taxon>
        <taxon>Candidatus Buchananiibacteriota</taxon>
    </lineage>
</organism>
<comment type="caution">
    <text evidence="3">The sequence shown here is derived from an EMBL/GenBank/DDBJ whole genome shotgun (WGS) entry which is preliminary data.</text>
</comment>
<name>A0A1G1YLM0_9BACT</name>
<accession>A0A1G1YLM0</accession>
<evidence type="ECO:0000256" key="1">
    <source>
        <dbReference type="SAM" id="Phobius"/>
    </source>
</evidence>
<dbReference type="Pfam" id="PF03703">
    <property type="entry name" value="bPH_2"/>
    <property type="match status" value="1"/>
</dbReference>
<feature type="transmembrane region" description="Helical" evidence="1">
    <location>
        <begin position="26"/>
        <end position="48"/>
    </location>
</feature>
<evidence type="ECO:0000313" key="3">
    <source>
        <dbReference type="EMBL" id="OGY53253.1"/>
    </source>
</evidence>
<proteinExistence type="predicted"/>
<keyword evidence="1" id="KW-1133">Transmembrane helix</keyword>
<dbReference type="InterPro" id="IPR005182">
    <property type="entry name" value="YdbS-like_PH"/>
</dbReference>
<evidence type="ECO:0000259" key="2">
    <source>
        <dbReference type="Pfam" id="PF03703"/>
    </source>
</evidence>
<keyword evidence="1" id="KW-0812">Transmembrane</keyword>
<dbReference type="Proteomes" id="UP000177376">
    <property type="component" value="Unassembled WGS sequence"/>
</dbReference>
<feature type="transmembrane region" description="Helical" evidence="1">
    <location>
        <begin position="60"/>
        <end position="84"/>
    </location>
</feature>
<gene>
    <name evidence="3" type="ORF">A3A02_01020</name>
</gene>